<gene>
    <name evidence="4" type="ORF">KZ820_18420</name>
</gene>
<sequence length="451" mass="49628">MTACAQRPGAGLRRFDQHNAAALAVADQFSGLEKDTTPAHVLSAMKRAAVYLGFPNRVVQVIDLMFSWSMPQDWRAGHIPTVWPRNDKLSHLLGISVRQVQKILNKAQELGLVTFRDSPNGNRGGHRDRNGNIVWAYGIILSPLGARYREFLEVAARGAAEDKRIDELARRLASARRGIRSIAQTALDVAYRGFRPEDEIALARMAAERIRGSRDIPMIEACVQQLEERRRALETALHEALAGQTMPQNPNENSWPDDPNDTLSTTTTQLQSATADHSSGLSIRSSEDYDVRLAQPQTEVESDLEKHGVDPTFIREAAPELLQSLDYAPATWGNVIALAERLSGQHRIASSAWREACRVMGQRGAAAAVIATVEKHRSGEVLQPGAYLRGMTKKATNAELRLGKTMFGLKDRTRSDGMRALAAGAPEGSIGLIANRLLRRATEARRPDASR</sequence>
<reference evidence="4 5" key="1">
    <citation type="submission" date="2021-07" db="EMBL/GenBank/DDBJ databases">
        <title>Sphingomonas sp.</title>
        <authorList>
            <person name="Feng G."/>
            <person name="Li J."/>
            <person name="Pan M."/>
        </authorList>
    </citation>
    <scope>NUCLEOTIDE SEQUENCE [LARGE SCALE GENOMIC DNA]</scope>
    <source>
        <strain evidence="4 5">RRHST34</strain>
    </source>
</reference>
<feature type="compositionally biased region" description="Polar residues" evidence="1">
    <location>
        <begin position="245"/>
        <end position="254"/>
    </location>
</feature>
<evidence type="ECO:0000313" key="4">
    <source>
        <dbReference type="EMBL" id="MBW6532722.1"/>
    </source>
</evidence>
<evidence type="ECO:0000259" key="2">
    <source>
        <dbReference type="Pfam" id="PF03428"/>
    </source>
</evidence>
<feature type="region of interest" description="Disordered" evidence="1">
    <location>
        <begin position="241"/>
        <end position="281"/>
    </location>
</feature>
<dbReference type="Pfam" id="PF03428">
    <property type="entry name" value="RP-C"/>
    <property type="match status" value="1"/>
</dbReference>
<name>A0ABS7BTB1_9SPHN</name>
<dbReference type="NCBIfam" id="NF040974">
    <property type="entry name" value="RepABC_RepC"/>
    <property type="match status" value="1"/>
</dbReference>
<feature type="compositionally biased region" description="Low complexity" evidence="1">
    <location>
        <begin position="261"/>
        <end position="276"/>
    </location>
</feature>
<protein>
    <submittedName>
        <fullName evidence="4">Replication protein C</fullName>
    </submittedName>
</protein>
<proteinExistence type="predicted"/>
<dbReference type="Proteomes" id="UP000759103">
    <property type="component" value="Unassembled WGS sequence"/>
</dbReference>
<organism evidence="4 5">
    <name type="scientific">Sphingomonas citri</name>
    <dbReference type="NCBI Taxonomy" id="2862499"/>
    <lineage>
        <taxon>Bacteria</taxon>
        <taxon>Pseudomonadati</taxon>
        <taxon>Pseudomonadota</taxon>
        <taxon>Alphaproteobacteria</taxon>
        <taxon>Sphingomonadales</taxon>
        <taxon>Sphingomonadaceae</taxon>
        <taxon>Sphingomonas</taxon>
    </lineage>
</organism>
<comment type="caution">
    <text evidence="4">The sequence shown here is derived from an EMBL/GenBank/DDBJ whole genome shotgun (WGS) entry which is preliminary data.</text>
</comment>
<dbReference type="RefSeq" id="WP_219750309.1">
    <property type="nucleotide sequence ID" value="NZ_JAHXZN010000009.1"/>
</dbReference>
<evidence type="ECO:0000259" key="3">
    <source>
        <dbReference type="Pfam" id="PF11800"/>
    </source>
</evidence>
<dbReference type="InterPro" id="IPR047611">
    <property type="entry name" value="RepABC_RepC"/>
</dbReference>
<feature type="domain" description="Plasmid replication protein C C-terminal" evidence="3">
    <location>
        <begin position="313"/>
        <end position="410"/>
    </location>
</feature>
<evidence type="ECO:0000313" key="5">
    <source>
        <dbReference type="Proteomes" id="UP000759103"/>
    </source>
</evidence>
<feature type="domain" description="Plasmid replication protein C N-terminal" evidence="2">
    <location>
        <begin position="13"/>
        <end position="186"/>
    </location>
</feature>
<dbReference type="EMBL" id="JAHXZN010000009">
    <property type="protein sequence ID" value="MBW6532722.1"/>
    <property type="molecule type" value="Genomic_DNA"/>
</dbReference>
<evidence type="ECO:0000256" key="1">
    <source>
        <dbReference type="SAM" id="MobiDB-lite"/>
    </source>
</evidence>
<dbReference type="InterPro" id="IPR021760">
    <property type="entry name" value="RepC_C"/>
</dbReference>
<keyword evidence="5" id="KW-1185">Reference proteome</keyword>
<dbReference type="Pfam" id="PF11800">
    <property type="entry name" value="RP-C_C"/>
    <property type="match status" value="1"/>
</dbReference>
<accession>A0ABS7BTB1</accession>
<dbReference type="InterPro" id="IPR005090">
    <property type="entry name" value="RepC_N"/>
</dbReference>